<dbReference type="Pfam" id="PF14679">
    <property type="entry name" value="FANCI_HD1"/>
    <property type="match status" value="1"/>
</dbReference>
<keyword evidence="9" id="KW-1185">Reference proteome</keyword>
<evidence type="ECO:0000313" key="9">
    <source>
        <dbReference type="Proteomes" id="UP001153636"/>
    </source>
</evidence>
<dbReference type="InterPro" id="IPR029310">
    <property type="entry name" value="FANCI_HD1"/>
</dbReference>
<dbReference type="OrthoDB" id="195089at2759"/>
<dbReference type="Proteomes" id="UP001153636">
    <property type="component" value="Chromosome 16"/>
</dbReference>
<gene>
    <name evidence="8" type="ORF">PSYICH_LOCUS5138</name>
</gene>
<proteinExistence type="predicted"/>
<evidence type="ECO:0008006" key="10">
    <source>
        <dbReference type="Google" id="ProtNLM"/>
    </source>
</evidence>
<feature type="domain" description="FANCI helical" evidence="7">
    <location>
        <begin position="553"/>
        <end position="777"/>
    </location>
</feature>
<dbReference type="PANTHER" id="PTHR21818:SF0">
    <property type="entry name" value="FANCONI ANEMIA GROUP I PROTEIN"/>
    <property type="match status" value="1"/>
</dbReference>
<evidence type="ECO:0000259" key="3">
    <source>
        <dbReference type="Pfam" id="PF14676"/>
    </source>
</evidence>
<dbReference type="Pfam" id="PF14680">
    <property type="entry name" value="FANCI_HD2"/>
    <property type="match status" value="1"/>
</dbReference>
<dbReference type="PANTHER" id="PTHR21818">
    <property type="entry name" value="BC025462 PROTEIN"/>
    <property type="match status" value="1"/>
</dbReference>
<evidence type="ECO:0000313" key="8">
    <source>
        <dbReference type="EMBL" id="CAH1104215.1"/>
    </source>
</evidence>
<dbReference type="InterPro" id="IPR029312">
    <property type="entry name" value="FANCI_HD2"/>
</dbReference>
<feature type="domain" description="FANCI solenoid 3" evidence="4">
    <location>
        <begin position="819"/>
        <end position="1027"/>
    </location>
</feature>
<dbReference type="GO" id="GO:0006281">
    <property type="term" value="P:DNA repair"/>
    <property type="evidence" value="ECO:0007669"/>
    <property type="project" value="InterPro"/>
</dbReference>
<dbReference type="InterPro" id="IPR029308">
    <property type="entry name" value="FANCI_S1"/>
</dbReference>
<sequence>MNSIIANFYQFGQKRDQKSLEKLMNSLEEGELLNIVKQELCSSKFTETWSYILKSFSDAPENHKKRLKLVIQLLKEFEERDIPQSRIDTIINHLNLELPKFKSSDLAKICSTCLDQIQSKVVIKFVWKDLLPEVLNVLIDRDTFTYEELDFTGAEYKSDFINTICMSSWSPRIVTSLTTFFIDTPLNKDEHLKVVTKLGTYIEKLTPQEIPSFVYQLLRLCKQQNGRLIFMKLQNYFGTRIYNNANIGTEDSPDTNSTVLDLIETTDNSDSIEAESNVLFHIHTAASLGYESIKEYLNSLKNILKAPEFILHPFQLMVLFTLSTIPHYDETVFDIIRPCIVRTYNEELKKAHSSWFREMVPTAKKPEEIISQVIHFSLPDRDLVLSGLVNFAFVLLGVGAGLGRDIIAEKQWTLGNTILLKIIKRKRQIALTILNTLSNHIVARQAVSQYIECLYLISRTMPLLMLENQSCIMELIECLVHINTTTANQLLDALIPLTKVSLNIRDHLIIYLRKTLYSRSVETRQMSVNGFLKLITNLKISNMAVLSQNSMGSFSSGHSVFTQLSLNKTTQNTSIGNFSNEALCFEILSILKRCFMQQADVRSQLYEGLYEAVCVNPELGIPVLDMIQFHFNQYIVTDDESLPPINIDKLVALKETQMILEEPLGKLIHTVGLISLKVTEQEEVEDNNTVTKFTDILNSLSKRMSNCELVHFDLDDGTDLLDIIPESQKKILILKEVMCVYEALIGYNIYSWNNNSQKQGNIINNLFQGYTRLLHFSKSLSKPKKAESKRKKTDQDKTTQHSQKDGKKLNKNIKMPDTIWNFQTAKKALQLLHEPKLTWTTTSEANVVKTNKELHQHVIHATLYLVQSVKRRKDLETRNKKQYFEHITDVASLLFKRIINRLDEFTDFDGVTAVSAMECFNLILTLVNIQYKSNLKLFLNKVVSGIEDNNAIIDSLSTIVKTYENIFENEDYEISVDLEIKKISLIAVTTLQNLVNHTPTSANDLSTQLLEWLKNFASNNTLTSKNSTAFMHLFLETHMKFKASLTLLENLSESLGDTIGVITEEEHTKESFKIINEATVHNIFLSICNSLKSILEDIDAVVIRLKSENYILNFPGEDDSEKRRENLKAKERGVCCQLCFIVTIMTNLSNLIIPAGNLSEAIFKNIMSLFGSLCTLTKYFISRSSKTSLVFQGARFERLVKLAGKQLAPVIYKFILHLEETQRDSQTTQPKKKSVDATTLKSKVLRETRLIPKVIYEIEQFSKCIIQLSNKTKVDLSKYVGQGIVRDFRIIHLKETLDNEGGEVDDSHVSETSNNESRSESIVDINETDVNPRSQETSDEDENPPAKKSKR</sequence>
<evidence type="ECO:0000259" key="4">
    <source>
        <dbReference type="Pfam" id="PF14677"/>
    </source>
</evidence>
<feature type="domain" description="FANCI solenoid 2" evidence="3">
    <location>
        <begin position="384"/>
        <end position="532"/>
    </location>
</feature>
<dbReference type="InterPro" id="IPR026171">
    <property type="entry name" value="FANCI"/>
</dbReference>
<dbReference type="Pfam" id="PF14677">
    <property type="entry name" value="FANCI_S3"/>
    <property type="match status" value="1"/>
</dbReference>
<reference evidence="8" key="1">
    <citation type="submission" date="2022-01" db="EMBL/GenBank/DDBJ databases">
        <authorList>
            <person name="King R."/>
        </authorList>
    </citation>
    <scope>NUCLEOTIDE SEQUENCE</scope>
</reference>
<dbReference type="Pfam" id="PF14678">
    <property type="entry name" value="FANCI_S4"/>
    <property type="match status" value="1"/>
</dbReference>
<name>A0A9P0CQT2_9CUCU</name>
<dbReference type="InterPro" id="IPR029314">
    <property type="entry name" value="FANCI_S4"/>
</dbReference>
<accession>A0A9P0CQT2</accession>
<dbReference type="Pfam" id="PF14675">
    <property type="entry name" value="FANCI_S1"/>
    <property type="match status" value="1"/>
</dbReference>
<dbReference type="InterPro" id="IPR029315">
    <property type="entry name" value="FANCI_S2"/>
</dbReference>
<feature type="domain" description="FANCI solenoid 4" evidence="5">
    <location>
        <begin position="1047"/>
        <end position="1291"/>
    </location>
</feature>
<dbReference type="GO" id="GO:0070182">
    <property type="term" value="F:DNA polymerase binding"/>
    <property type="evidence" value="ECO:0007669"/>
    <property type="project" value="TreeGrafter"/>
</dbReference>
<feature type="compositionally biased region" description="Basic and acidic residues" evidence="1">
    <location>
        <begin position="793"/>
        <end position="808"/>
    </location>
</feature>
<evidence type="ECO:0000259" key="6">
    <source>
        <dbReference type="Pfam" id="PF14679"/>
    </source>
</evidence>
<organism evidence="8 9">
    <name type="scientific">Psylliodes chrysocephalus</name>
    <dbReference type="NCBI Taxonomy" id="3402493"/>
    <lineage>
        <taxon>Eukaryota</taxon>
        <taxon>Metazoa</taxon>
        <taxon>Ecdysozoa</taxon>
        <taxon>Arthropoda</taxon>
        <taxon>Hexapoda</taxon>
        <taxon>Insecta</taxon>
        <taxon>Pterygota</taxon>
        <taxon>Neoptera</taxon>
        <taxon>Endopterygota</taxon>
        <taxon>Coleoptera</taxon>
        <taxon>Polyphaga</taxon>
        <taxon>Cucujiformia</taxon>
        <taxon>Chrysomeloidea</taxon>
        <taxon>Chrysomelidae</taxon>
        <taxon>Galerucinae</taxon>
        <taxon>Alticini</taxon>
        <taxon>Psylliodes</taxon>
    </lineage>
</organism>
<protein>
    <recommendedName>
        <fullName evidence="10">Fanconi anemia group I protein</fullName>
    </recommendedName>
</protein>
<evidence type="ECO:0000259" key="5">
    <source>
        <dbReference type="Pfam" id="PF14678"/>
    </source>
</evidence>
<evidence type="ECO:0000259" key="7">
    <source>
        <dbReference type="Pfam" id="PF14680"/>
    </source>
</evidence>
<feature type="region of interest" description="Disordered" evidence="1">
    <location>
        <begin position="781"/>
        <end position="808"/>
    </location>
</feature>
<feature type="domain" description="FANCI solenoid 1" evidence="2">
    <location>
        <begin position="63"/>
        <end position="286"/>
    </location>
</feature>
<evidence type="ECO:0000259" key="2">
    <source>
        <dbReference type="Pfam" id="PF14675"/>
    </source>
</evidence>
<evidence type="ECO:0000256" key="1">
    <source>
        <dbReference type="SAM" id="MobiDB-lite"/>
    </source>
</evidence>
<dbReference type="InterPro" id="IPR029313">
    <property type="entry name" value="FANCI_S3"/>
</dbReference>
<feature type="domain" description="FANCI helical" evidence="6">
    <location>
        <begin position="293"/>
        <end position="374"/>
    </location>
</feature>
<dbReference type="EMBL" id="OV651828">
    <property type="protein sequence ID" value="CAH1104215.1"/>
    <property type="molecule type" value="Genomic_DNA"/>
</dbReference>
<feature type="region of interest" description="Disordered" evidence="1">
    <location>
        <begin position="1300"/>
        <end position="1351"/>
    </location>
</feature>
<dbReference type="Pfam" id="PF14676">
    <property type="entry name" value="FANCI_S2"/>
    <property type="match status" value="1"/>
</dbReference>
<feature type="compositionally biased region" description="Basic residues" evidence="1">
    <location>
        <begin position="781"/>
        <end position="792"/>
    </location>
</feature>